<dbReference type="Pfam" id="PF01594">
    <property type="entry name" value="AI-2E_transport"/>
    <property type="match status" value="1"/>
</dbReference>
<dbReference type="EMBL" id="CP000153">
    <property type="protein sequence ID" value="ABB44954.1"/>
    <property type="molecule type" value="Genomic_DNA"/>
</dbReference>
<evidence type="ECO:0000256" key="3">
    <source>
        <dbReference type="ARBA" id="ARBA00022692"/>
    </source>
</evidence>
<evidence type="ECO:0000256" key="6">
    <source>
        <dbReference type="SAM" id="Phobius"/>
    </source>
</evidence>
<dbReference type="STRING" id="326298.Suden_1677"/>
<feature type="transmembrane region" description="Helical" evidence="6">
    <location>
        <begin position="134"/>
        <end position="154"/>
    </location>
</feature>
<dbReference type="HOGENOM" id="CLU_041771_4_0_7"/>
<sequence>MYLLYAPFLLGMIIAALLAISTSNIHNFFEKILKSKFLAALSSSILLAVLFFVPLGYFLVTLSIKLNSVDPEVFKNIEITIRDFLVNPPEYLLFLKPYMQTTIEDISINSIASYIFSFTGDIGSLSAGYLKNSFLVIVFYFFAQYSGGFIIDLLKRVVQMSADEATLLAKELSSVMSVVFYSIIVNAMLQGILFGLAISYMGYNGLLFGIMYGFASLIPVVGGVLMWLPFTLYEFSMGDSSNAIFIALYTVVVISIVADTFIKPLIIKELNLRLLKEDDAKMNELIIFFAIIAGLTTFGFWGMILGPAITAFFLTILKLFEARTKECENV</sequence>
<feature type="transmembrane region" description="Helical" evidence="6">
    <location>
        <begin position="6"/>
        <end position="25"/>
    </location>
</feature>
<feature type="transmembrane region" description="Helical" evidence="6">
    <location>
        <begin position="206"/>
        <end position="230"/>
    </location>
</feature>
<organism evidence="7 8">
    <name type="scientific">Sulfurimonas denitrificans (strain ATCC 33889 / DSM 1251)</name>
    <name type="common">Thiomicrospira denitrificans (strain ATCC 33889 / DSM 1251)</name>
    <dbReference type="NCBI Taxonomy" id="326298"/>
    <lineage>
        <taxon>Bacteria</taxon>
        <taxon>Pseudomonadati</taxon>
        <taxon>Campylobacterota</taxon>
        <taxon>Epsilonproteobacteria</taxon>
        <taxon>Campylobacterales</taxon>
        <taxon>Sulfurimonadaceae</taxon>
        <taxon>Sulfurimonas</taxon>
    </lineage>
</organism>
<dbReference type="AlphaFoldDB" id="Q30PX7"/>
<evidence type="ECO:0000256" key="1">
    <source>
        <dbReference type="ARBA" id="ARBA00004141"/>
    </source>
</evidence>
<accession>Q30PX7</accession>
<dbReference type="InterPro" id="IPR002549">
    <property type="entry name" value="AI-2E-like"/>
</dbReference>
<evidence type="ECO:0000313" key="8">
    <source>
        <dbReference type="Proteomes" id="UP000002714"/>
    </source>
</evidence>
<keyword evidence="8" id="KW-1185">Reference proteome</keyword>
<dbReference type="PANTHER" id="PTHR21716">
    <property type="entry name" value="TRANSMEMBRANE PROTEIN"/>
    <property type="match status" value="1"/>
</dbReference>
<feature type="transmembrane region" description="Helical" evidence="6">
    <location>
        <begin position="175"/>
        <end position="200"/>
    </location>
</feature>
<comment type="subcellular location">
    <subcellularLocation>
        <location evidence="1">Membrane</location>
        <topology evidence="1">Multi-pass membrane protein</topology>
    </subcellularLocation>
</comment>
<evidence type="ECO:0000256" key="5">
    <source>
        <dbReference type="ARBA" id="ARBA00023136"/>
    </source>
</evidence>
<evidence type="ECO:0000256" key="2">
    <source>
        <dbReference type="ARBA" id="ARBA00009773"/>
    </source>
</evidence>
<feature type="transmembrane region" description="Helical" evidence="6">
    <location>
        <begin position="37"/>
        <end position="60"/>
    </location>
</feature>
<name>Q30PX7_SULDN</name>
<dbReference type="Proteomes" id="UP000002714">
    <property type="component" value="Chromosome"/>
</dbReference>
<comment type="similarity">
    <text evidence="2">Belongs to the autoinducer-2 exporter (AI-2E) (TC 2.A.86) family.</text>
</comment>
<dbReference type="PANTHER" id="PTHR21716:SF4">
    <property type="entry name" value="TRANSMEMBRANE PROTEIN 245"/>
    <property type="match status" value="1"/>
</dbReference>
<reference evidence="7 8" key="1">
    <citation type="journal article" date="2008" name="Appl. Environ. Microbiol.">
        <title>Genome of the epsilonproteobacterial chemolithoautotroph Sulfurimonas denitrificans.</title>
        <authorList>
            <person name="Sievert S.M."/>
            <person name="Scott K.M."/>
            <person name="Klotz M.G."/>
            <person name="Chain P.S.G."/>
            <person name="Hauser L.J."/>
            <person name="Hemp J."/>
            <person name="Huegler M."/>
            <person name="Land M."/>
            <person name="Lapidus A."/>
            <person name="Larimer F.W."/>
            <person name="Lucas S."/>
            <person name="Malfatti S.A."/>
            <person name="Meyer F."/>
            <person name="Paulsen I.T."/>
            <person name="Ren Q."/>
            <person name="Simon J."/>
            <person name="Bailey K."/>
            <person name="Diaz E."/>
            <person name="Fitzpatrick K.A."/>
            <person name="Glover B."/>
            <person name="Gwatney N."/>
            <person name="Korajkic A."/>
            <person name="Long A."/>
            <person name="Mobberley J.M."/>
            <person name="Pantry S.N."/>
            <person name="Pazder G."/>
            <person name="Peterson S."/>
            <person name="Quintanilla J.D."/>
            <person name="Sprinkle R."/>
            <person name="Stephens J."/>
            <person name="Thomas P."/>
            <person name="Vaughn R."/>
            <person name="Weber M.J."/>
            <person name="Wooten L.L."/>
        </authorList>
    </citation>
    <scope>NUCLEOTIDE SEQUENCE [LARGE SCALE GENOMIC DNA]</scope>
    <source>
        <strain evidence="8">ATCC 33889 / DSM 1251</strain>
    </source>
</reference>
<dbReference type="GO" id="GO:0016020">
    <property type="term" value="C:membrane"/>
    <property type="evidence" value="ECO:0007669"/>
    <property type="project" value="UniProtKB-SubCell"/>
</dbReference>
<feature type="transmembrane region" description="Helical" evidence="6">
    <location>
        <begin position="242"/>
        <end position="266"/>
    </location>
</feature>
<dbReference type="KEGG" id="tdn:Suden_1677"/>
<proteinExistence type="inferred from homology"/>
<keyword evidence="4 6" id="KW-1133">Transmembrane helix</keyword>
<evidence type="ECO:0008006" key="9">
    <source>
        <dbReference type="Google" id="ProtNLM"/>
    </source>
</evidence>
<keyword evidence="5 6" id="KW-0472">Membrane</keyword>
<protein>
    <recommendedName>
        <fullName evidence="9">Acid membrane antigen A</fullName>
    </recommendedName>
</protein>
<dbReference type="eggNOG" id="COG0628">
    <property type="taxonomic scope" value="Bacteria"/>
</dbReference>
<keyword evidence="3 6" id="KW-0812">Transmembrane</keyword>
<gene>
    <name evidence="7" type="ordered locus">Suden_1677</name>
</gene>
<evidence type="ECO:0000313" key="7">
    <source>
        <dbReference type="EMBL" id="ABB44954.1"/>
    </source>
</evidence>
<feature type="transmembrane region" description="Helical" evidence="6">
    <location>
        <begin position="286"/>
        <end position="316"/>
    </location>
</feature>
<evidence type="ECO:0000256" key="4">
    <source>
        <dbReference type="ARBA" id="ARBA00022989"/>
    </source>
</evidence>